<feature type="domain" description="Non-haem dioxygenase N-terminal" evidence="2">
    <location>
        <begin position="17"/>
        <end position="126"/>
    </location>
</feature>
<evidence type="ECO:0000313" key="3">
    <source>
        <dbReference type="Proteomes" id="UP000887565"/>
    </source>
</evidence>
<sequence>MTIVTLKDVKPNHKSPPIVSLGSYLAEKSTQNLIETAQDVEKALDTCGAFYLVEHGLDAEKCDKVLRDLKTFFELPLNEKKIYELKDQNAGRGYIPFATQNGNAYSGRAGFPNDLFERFHFGSTKPLISGFVQAPGDYIEGWAPNVYAPCFRDSFIAYYETLHDMAFWLKKIFSTALGEQEDFLEKMTNRANPMVKANYYPVCERLGPEQPRLAEHIDAVPITIMLMDNTVNGLCAQNVLQEWMYINPPSNALLVLVGECMAILTNDHWPATPHYVPYPEDRSQMTARVSLPYFMQMNRHSKLGSLAKFVDPEKKQDKRYEPTTYHRIMHERMRRLVETTVEKF</sequence>
<name>A0A915KEJ6_ROMCU</name>
<dbReference type="WBParaSite" id="nRc.2.0.1.t37137-RA">
    <property type="protein sequence ID" value="nRc.2.0.1.t37137-RA"/>
    <property type="gene ID" value="nRc.2.0.1.g37137"/>
</dbReference>
<dbReference type="Gene3D" id="2.60.120.330">
    <property type="entry name" value="B-lactam Antibiotic, Isopenicillin N Synthase, Chain"/>
    <property type="match status" value="1"/>
</dbReference>
<dbReference type="InterPro" id="IPR026992">
    <property type="entry name" value="DIOX_N"/>
</dbReference>
<reference evidence="4" key="1">
    <citation type="submission" date="2022-11" db="UniProtKB">
        <authorList>
            <consortium name="WormBaseParasite"/>
        </authorList>
    </citation>
    <scope>IDENTIFICATION</scope>
</reference>
<proteinExistence type="predicted"/>
<evidence type="ECO:0000259" key="1">
    <source>
        <dbReference type="Pfam" id="PF03171"/>
    </source>
</evidence>
<dbReference type="AlphaFoldDB" id="A0A915KEJ6"/>
<protein>
    <submittedName>
        <fullName evidence="4">Uncharacterized protein</fullName>
    </submittedName>
</protein>
<dbReference type="PRINTS" id="PR00682">
    <property type="entry name" value="IPNSYNTHASE"/>
</dbReference>
<keyword evidence="3" id="KW-1185">Reference proteome</keyword>
<accession>A0A915KEJ6</accession>
<dbReference type="Proteomes" id="UP000887565">
    <property type="component" value="Unplaced"/>
</dbReference>
<dbReference type="SUPFAM" id="SSF51197">
    <property type="entry name" value="Clavaminate synthase-like"/>
    <property type="match status" value="1"/>
</dbReference>
<dbReference type="InterPro" id="IPR050231">
    <property type="entry name" value="Iron_ascorbate_oxido_reductase"/>
</dbReference>
<evidence type="ECO:0000313" key="4">
    <source>
        <dbReference type="WBParaSite" id="nRc.2.0.1.t37137-RA"/>
    </source>
</evidence>
<dbReference type="OMA" id="ARETGFF"/>
<dbReference type="PANTHER" id="PTHR47990">
    <property type="entry name" value="2-OXOGLUTARATE (2OG) AND FE(II)-DEPENDENT OXYGENASE SUPERFAMILY PROTEIN-RELATED"/>
    <property type="match status" value="1"/>
</dbReference>
<dbReference type="Pfam" id="PF03171">
    <property type="entry name" value="2OG-FeII_Oxy"/>
    <property type="match status" value="1"/>
</dbReference>
<feature type="domain" description="Isopenicillin N synthase-like Fe(2+) 2OG dioxygenase" evidence="1">
    <location>
        <begin position="192"/>
        <end position="296"/>
    </location>
</feature>
<dbReference type="InterPro" id="IPR044861">
    <property type="entry name" value="IPNS-like_FE2OG_OXY"/>
</dbReference>
<dbReference type="Pfam" id="PF14226">
    <property type="entry name" value="DIOX_N"/>
    <property type="match status" value="1"/>
</dbReference>
<organism evidence="3 4">
    <name type="scientific">Romanomermis culicivorax</name>
    <name type="common">Nematode worm</name>
    <dbReference type="NCBI Taxonomy" id="13658"/>
    <lineage>
        <taxon>Eukaryota</taxon>
        <taxon>Metazoa</taxon>
        <taxon>Ecdysozoa</taxon>
        <taxon>Nematoda</taxon>
        <taxon>Enoplea</taxon>
        <taxon>Dorylaimia</taxon>
        <taxon>Mermithida</taxon>
        <taxon>Mermithoidea</taxon>
        <taxon>Mermithidae</taxon>
        <taxon>Romanomermis</taxon>
    </lineage>
</organism>
<dbReference type="InterPro" id="IPR027443">
    <property type="entry name" value="IPNS-like_sf"/>
</dbReference>
<evidence type="ECO:0000259" key="2">
    <source>
        <dbReference type="Pfam" id="PF14226"/>
    </source>
</evidence>